<dbReference type="PROSITE" id="PS51318">
    <property type="entry name" value="TAT"/>
    <property type="match status" value="1"/>
</dbReference>
<dbReference type="PANTHER" id="PTHR31956">
    <property type="entry name" value="NON-SPECIFIC PHOSPHOLIPASE C4-RELATED"/>
    <property type="match status" value="1"/>
</dbReference>
<dbReference type="Gene3D" id="2.130.10.10">
    <property type="entry name" value="YVTN repeat-like/Quinoprotein amine dehydrogenase"/>
    <property type="match status" value="2"/>
</dbReference>
<reference evidence="10" key="1">
    <citation type="submission" date="2023-03" db="EMBL/GenBank/DDBJ databases">
        <title>Amycolatopsis taiwanensis NBRC 103393.</title>
        <authorList>
            <person name="Ichikawa N."/>
            <person name="Sato H."/>
            <person name="Tonouchi N."/>
        </authorList>
    </citation>
    <scope>NUCLEOTIDE SEQUENCE</scope>
    <source>
        <strain evidence="10">NBRC 103393</strain>
    </source>
</reference>
<dbReference type="NCBIfam" id="TIGR02276">
    <property type="entry name" value="beta_rpt_yvtn"/>
    <property type="match status" value="4"/>
</dbReference>
<dbReference type="EC" id="3.1.4.3" evidence="4"/>
<gene>
    <name evidence="10" type="ORF">Atai01_59710</name>
</gene>
<keyword evidence="5" id="KW-0134">Cell wall</keyword>
<evidence type="ECO:0000313" key="10">
    <source>
        <dbReference type="EMBL" id="GLY69352.1"/>
    </source>
</evidence>
<evidence type="ECO:0000256" key="9">
    <source>
        <dbReference type="SAM" id="MobiDB-lite"/>
    </source>
</evidence>
<comment type="subcellular location">
    <subcellularLocation>
        <location evidence="2">Secreted</location>
        <location evidence="2">Cell wall</location>
    </subcellularLocation>
</comment>
<dbReference type="GO" id="GO:0034480">
    <property type="term" value="F:phosphatidylcholine phospholipase C activity"/>
    <property type="evidence" value="ECO:0007669"/>
    <property type="project" value="UniProtKB-EC"/>
</dbReference>
<evidence type="ECO:0000256" key="3">
    <source>
        <dbReference type="ARBA" id="ARBA00009717"/>
    </source>
</evidence>
<name>A0A9W6VJD9_9PSEU</name>
<protein>
    <recommendedName>
        <fullName evidence="4">phospholipase C</fullName>
        <ecNumber evidence="4">3.1.4.3</ecNumber>
    </recommendedName>
</protein>
<dbReference type="CDD" id="cd16014">
    <property type="entry name" value="PLC"/>
    <property type="match status" value="1"/>
</dbReference>
<evidence type="ECO:0000256" key="6">
    <source>
        <dbReference type="ARBA" id="ARBA00022801"/>
    </source>
</evidence>
<dbReference type="InterPro" id="IPR011045">
    <property type="entry name" value="N2O_reductase_N"/>
</dbReference>
<evidence type="ECO:0000256" key="5">
    <source>
        <dbReference type="ARBA" id="ARBA00022512"/>
    </source>
</evidence>
<evidence type="ECO:0000256" key="2">
    <source>
        <dbReference type="ARBA" id="ARBA00004191"/>
    </source>
</evidence>
<dbReference type="InterPro" id="IPR017850">
    <property type="entry name" value="Alkaline_phosphatase_core_sf"/>
</dbReference>
<keyword evidence="5" id="KW-0964">Secreted</keyword>
<dbReference type="EMBL" id="BSTI01000016">
    <property type="protein sequence ID" value="GLY69352.1"/>
    <property type="molecule type" value="Genomic_DNA"/>
</dbReference>
<dbReference type="SUPFAM" id="SSF50974">
    <property type="entry name" value="Nitrous oxide reductase, N-terminal domain"/>
    <property type="match status" value="1"/>
</dbReference>
<dbReference type="Proteomes" id="UP001165136">
    <property type="component" value="Unassembled WGS sequence"/>
</dbReference>
<dbReference type="InterPro" id="IPR015943">
    <property type="entry name" value="WD40/YVTN_repeat-like_dom_sf"/>
</dbReference>
<dbReference type="InterPro" id="IPR007312">
    <property type="entry name" value="Phosphoesterase"/>
</dbReference>
<accession>A0A9W6VJD9</accession>
<evidence type="ECO:0000256" key="7">
    <source>
        <dbReference type="ARBA" id="ARBA00023026"/>
    </source>
</evidence>
<proteinExistence type="inferred from homology"/>
<evidence type="ECO:0000256" key="4">
    <source>
        <dbReference type="ARBA" id="ARBA00012018"/>
    </source>
</evidence>
<dbReference type="Gene3D" id="3.40.720.10">
    <property type="entry name" value="Alkaline Phosphatase, subunit A"/>
    <property type="match status" value="1"/>
</dbReference>
<dbReference type="PANTHER" id="PTHR31956:SF1">
    <property type="entry name" value="NON-SPECIFIC PHOSPHOLIPASE C1"/>
    <property type="match status" value="1"/>
</dbReference>
<comment type="catalytic activity">
    <reaction evidence="8">
        <text>a 1,2-diacyl-sn-glycero-3-phosphocholine + H2O = phosphocholine + a 1,2-diacyl-sn-glycerol + H(+)</text>
        <dbReference type="Rhea" id="RHEA:10604"/>
        <dbReference type="ChEBI" id="CHEBI:15377"/>
        <dbReference type="ChEBI" id="CHEBI:15378"/>
        <dbReference type="ChEBI" id="CHEBI:17815"/>
        <dbReference type="ChEBI" id="CHEBI:57643"/>
        <dbReference type="ChEBI" id="CHEBI:295975"/>
        <dbReference type="EC" id="3.1.4.3"/>
    </reaction>
    <physiologicalReaction direction="left-to-right" evidence="8">
        <dbReference type="Rhea" id="RHEA:10605"/>
    </physiologicalReaction>
</comment>
<comment type="similarity">
    <text evidence="3">Belongs to the bacterial phospholipase C family.</text>
</comment>
<dbReference type="InterPro" id="IPR011964">
    <property type="entry name" value="YVTN_b-propeller_repeat"/>
</dbReference>
<feature type="region of interest" description="Disordered" evidence="9">
    <location>
        <begin position="453"/>
        <end position="474"/>
    </location>
</feature>
<evidence type="ECO:0000256" key="8">
    <source>
        <dbReference type="ARBA" id="ARBA00048421"/>
    </source>
</evidence>
<organism evidence="10 11">
    <name type="scientific">Amycolatopsis taiwanensis</name>
    <dbReference type="NCBI Taxonomy" id="342230"/>
    <lineage>
        <taxon>Bacteria</taxon>
        <taxon>Bacillati</taxon>
        <taxon>Actinomycetota</taxon>
        <taxon>Actinomycetes</taxon>
        <taxon>Pseudonocardiales</taxon>
        <taxon>Pseudonocardiaceae</taxon>
        <taxon>Amycolatopsis</taxon>
    </lineage>
</organism>
<evidence type="ECO:0000313" key="11">
    <source>
        <dbReference type="Proteomes" id="UP001165136"/>
    </source>
</evidence>
<evidence type="ECO:0000256" key="1">
    <source>
        <dbReference type="ARBA" id="ARBA00001935"/>
    </source>
</evidence>
<comment type="cofactor">
    <cofactor evidence="1">
        <name>Cu cation</name>
        <dbReference type="ChEBI" id="CHEBI:23378"/>
    </cofactor>
</comment>
<dbReference type="Pfam" id="PF04185">
    <property type="entry name" value="Phosphoesterase"/>
    <property type="match status" value="1"/>
</dbReference>
<comment type="caution">
    <text evidence="10">The sequence shown here is derived from an EMBL/GenBank/DDBJ whole genome shotgun (WGS) entry which is preliminary data.</text>
</comment>
<keyword evidence="11" id="KW-1185">Reference proteome</keyword>
<dbReference type="AlphaFoldDB" id="A0A9W6VJD9"/>
<keyword evidence="6" id="KW-0378">Hydrolase</keyword>
<keyword evidence="7" id="KW-0843">Virulence</keyword>
<dbReference type="InterPro" id="IPR006311">
    <property type="entry name" value="TAT_signal"/>
</dbReference>
<sequence length="830" mass="88095">MADFSRRTVLKTGLAATGAAAMGALPPNLRKALASTETPGPLSGIEHVVILMQENRSFDHYFGTLPGVRGFDDPDAIMLASGKSVFYQPDEKNPAGYLLPFHLDTRKTSSQAIPSTSHAYTVQHSAWNNGKMDNWLPAHRKADGDAHGPYTMGYYTRDDIPFQFALAESFTICDAYHCALMGPTWPNRLYHWTGTIDPSGRNGGPIISNTVPSPFTWTTYPERLTQAGVSWHVYQQEDDYGCNPLKFFENFQDADVSSALYQHGMTIGPADQFEEDARNDRLPTVSWIIPTAAQCEHPQYIPAAGADFLASKLDAVAANPDVWRKTVFILNYDENDGLFDHVPPPTPPAGTADEFVNGLPIGAGFRVPCIIVSPWTAGGFVARERFDHTSVLRFLEQFTGVREPNISQWRRDTFGDLTSALGHPTGKPFPALPSTKNQLWEATHEVATLPPATIPGADQAPPHQEHGGHPKPRATTATATVSAAFAGLPIQTAGRVAETLTTHRSDFPDGVAGTSFPGIPVGAIAAAAAPKSTATHAYVTAISGFSIAVIDTETKTLVKAVHAANNPYGIASTPDGSKLFFTNSGASDVSVFDPATDTITGTITVGLAPHGITISRDGKDAYVANTGPDTGPGGARTVSVIDVATEKVTGEITVGEAPHSVAVSPDGTKLFVTCHDGLSIVDAGSRAIRSRRPEAPRANRIALSPDGTVLYAALPWEGAVVVVDVASEQVVRRIKVGRTPWAVAFRPDGAFAYVSNANEDTVSVIDTGKHAVVATVQVGHVPTGLGATSDTLWVALNAASNVQAVGLADLRVSATVELGASQQPSSMVFV</sequence>